<dbReference type="GeneID" id="108040437"/>
<organism evidence="2 3">
    <name type="scientific">Drosophila rhopaloa</name>
    <name type="common">Fruit fly</name>
    <dbReference type="NCBI Taxonomy" id="1041015"/>
    <lineage>
        <taxon>Eukaryota</taxon>
        <taxon>Metazoa</taxon>
        <taxon>Ecdysozoa</taxon>
        <taxon>Arthropoda</taxon>
        <taxon>Hexapoda</taxon>
        <taxon>Insecta</taxon>
        <taxon>Pterygota</taxon>
        <taxon>Neoptera</taxon>
        <taxon>Endopterygota</taxon>
        <taxon>Diptera</taxon>
        <taxon>Brachycera</taxon>
        <taxon>Muscomorpha</taxon>
        <taxon>Ephydroidea</taxon>
        <taxon>Drosophilidae</taxon>
        <taxon>Drosophila</taxon>
        <taxon>Sophophora</taxon>
    </lineage>
</organism>
<dbReference type="RefSeq" id="XP_016973406.2">
    <property type="nucleotide sequence ID" value="XM_017117917.2"/>
</dbReference>
<dbReference type="SUPFAM" id="SSF48371">
    <property type="entry name" value="ARM repeat"/>
    <property type="match status" value="1"/>
</dbReference>
<dbReference type="EnsemblMetazoa" id="XM_017117917.2">
    <property type="protein sequence ID" value="XP_016973406.2"/>
    <property type="gene ID" value="LOC108040437"/>
</dbReference>
<reference evidence="3" key="1">
    <citation type="journal article" date="2021" name="Elife">
        <title>Highly contiguous assemblies of 101 drosophilid genomes.</title>
        <authorList>
            <person name="Kim B.Y."/>
            <person name="Wang J.R."/>
            <person name="Miller D.E."/>
            <person name="Barmina O."/>
            <person name="Delaney E."/>
            <person name="Thompson A."/>
            <person name="Comeault A.A."/>
            <person name="Peede D."/>
            <person name="D'Agostino E.R."/>
            <person name="Pelaez J."/>
            <person name="Aguilar J.M."/>
            <person name="Haji D."/>
            <person name="Matsunaga T."/>
            <person name="Armstrong E.E."/>
            <person name="Zych M."/>
            <person name="Ogawa Y."/>
            <person name="Stamenkovic-Radak M."/>
            <person name="Jelic M."/>
            <person name="Veselinovic M.S."/>
            <person name="Tanaskovic M."/>
            <person name="Eric P."/>
            <person name="Gao J.J."/>
            <person name="Katoh T.K."/>
            <person name="Toda M.J."/>
            <person name="Watabe H."/>
            <person name="Watada M."/>
            <person name="Davis J.S."/>
            <person name="Moyle L.C."/>
            <person name="Manoli G."/>
            <person name="Bertolini E."/>
            <person name="Kostal V."/>
            <person name="Hawley R.S."/>
            <person name="Takahashi A."/>
            <person name="Jones C.D."/>
            <person name="Price D.K."/>
            <person name="Whiteman N."/>
            <person name="Kopp A."/>
            <person name="Matute D.R."/>
            <person name="Petrov D.A."/>
        </authorList>
    </citation>
    <scope>NUCLEOTIDE SEQUENCE [LARGE SCALE GENOMIC DNA]</scope>
</reference>
<evidence type="ECO:0000313" key="2">
    <source>
        <dbReference type="EnsemblMetazoa" id="XP_016973406.2"/>
    </source>
</evidence>
<feature type="region of interest" description="Disordered" evidence="1">
    <location>
        <begin position="180"/>
        <end position="199"/>
    </location>
</feature>
<proteinExistence type="predicted"/>
<evidence type="ECO:0000313" key="3">
    <source>
        <dbReference type="Proteomes" id="UP001652680"/>
    </source>
</evidence>
<name>A0ABM5H2A4_DRORH</name>
<dbReference type="Proteomes" id="UP001652680">
    <property type="component" value="Unassembled WGS sequence"/>
</dbReference>
<dbReference type="InterPro" id="IPR042462">
    <property type="entry name" value="ARMC7"/>
</dbReference>
<evidence type="ECO:0008006" key="4">
    <source>
        <dbReference type="Google" id="ProtNLM"/>
    </source>
</evidence>
<dbReference type="InterPro" id="IPR016024">
    <property type="entry name" value="ARM-type_fold"/>
</dbReference>
<dbReference type="Gene3D" id="1.25.10.10">
    <property type="entry name" value="Leucine-rich Repeat Variant"/>
    <property type="match status" value="1"/>
</dbReference>
<feature type="compositionally biased region" description="Polar residues" evidence="1">
    <location>
        <begin position="190"/>
        <end position="199"/>
    </location>
</feature>
<sequence length="199" mass="22584">MFSSHKTLKRRTPAKGIDRREYIGHLVDEYYTTTNVEAQEQVTANLANFAYDPINWPHLLETDALDVFLASLESQDQPLKLHGIAALCNICFVKFIREQLKPITDLFVRTDHPEIVFHSLALFYQLLESGDVDRDLLLSPSLLRTVQEWRIKAHDQRIVKLCQLLLQDFATRTEVVELQNAPPTLPAAEQPTTSAGSSG</sequence>
<dbReference type="PANTHER" id="PTHR46263">
    <property type="entry name" value="ARMADILLO REPEAT-CONTAINING PROTEIN 7"/>
    <property type="match status" value="1"/>
</dbReference>
<accession>A0ABM5H2A4</accession>
<dbReference type="PANTHER" id="PTHR46263:SF1">
    <property type="entry name" value="ARMADILLO REPEAT-CONTAINING PROTEIN 7"/>
    <property type="match status" value="1"/>
</dbReference>
<dbReference type="InterPro" id="IPR011989">
    <property type="entry name" value="ARM-like"/>
</dbReference>
<protein>
    <recommendedName>
        <fullName evidence="4">Armadillo repeat-containing protein 7</fullName>
    </recommendedName>
</protein>
<evidence type="ECO:0000256" key="1">
    <source>
        <dbReference type="SAM" id="MobiDB-lite"/>
    </source>
</evidence>
<reference evidence="2" key="2">
    <citation type="submission" date="2025-05" db="UniProtKB">
        <authorList>
            <consortium name="EnsemblMetazoa"/>
        </authorList>
    </citation>
    <scope>IDENTIFICATION</scope>
</reference>
<keyword evidence="3" id="KW-1185">Reference proteome</keyword>